<evidence type="ECO:0000313" key="1">
    <source>
        <dbReference type="EMBL" id="SBS84875.1"/>
    </source>
</evidence>
<evidence type="ECO:0000313" key="2">
    <source>
        <dbReference type="Proteomes" id="UP000078560"/>
    </source>
</evidence>
<proteinExistence type="predicted"/>
<accession>A0A1A8VZQ9</accession>
<dbReference type="EMBL" id="FLQU01000379">
    <property type="protein sequence ID" value="SBS84875.1"/>
    <property type="molecule type" value="Genomic_DNA"/>
</dbReference>
<reference evidence="2" key="1">
    <citation type="submission" date="2016-05" db="EMBL/GenBank/DDBJ databases">
        <authorList>
            <person name="Naeem Raeece"/>
        </authorList>
    </citation>
    <scope>NUCLEOTIDE SEQUENCE [LARGE SCALE GENOMIC DNA]</scope>
</reference>
<protein>
    <recommendedName>
        <fullName evidence="3">CLAMP domain-containing protein</fullName>
    </recommendedName>
</protein>
<evidence type="ECO:0008006" key="3">
    <source>
        <dbReference type="Google" id="ProtNLM"/>
    </source>
</evidence>
<gene>
    <name evidence="1" type="ORF">POVCU2_0028430</name>
</gene>
<dbReference type="InterPro" id="IPR032727">
    <property type="entry name" value="CLAMP"/>
</dbReference>
<sequence length="431" mass="49988">MVLLSVTLWKHFDAAPKPRNVTTEKIKMEWQNEDIRGKTKIFKCADIKKKEMRKIIIMSNRKRQKRTLLEKLNIRLNIENDYNRITFDKVVLDVDNFLPNGVNNEKNILEIYNFGKKKKTKPKELSICSINNMRKKKIKKIVGDLFHNILLFCIRKNLSIVEISTFISIQKYVFLKFIYNCDNIKNIFLELKNILLRHSINRAPYHVKIFSYTSAKMLLNYSLKMFFKNFSFYKFIFNPTFSIHFGCELDHVLGFEMDAAKETTTRAEATTDDGVVADGMSSTPGPCFLDDDSVYCSLSTNDGAKLVKDLLKLNTGSINTVCPSANGESGEDVFMKEIQQYFDTFFIKNDPIVFEINKCKRDRNLQRVFTKIKNNTTPRISLMGNDINGKEQSSEKFFSKEQLTKRVDSLYSDLEGRVISRLNMLLNGNNS</sequence>
<organism evidence="1 2">
    <name type="scientific">Plasmodium ovale curtisi</name>
    <dbReference type="NCBI Taxonomy" id="864141"/>
    <lineage>
        <taxon>Eukaryota</taxon>
        <taxon>Sar</taxon>
        <taxon>Alveolata</taxon>
        <taxon>Apicomplexa</taxon>
        <taxon>Aconoidasida</taxon>
        <taxon>Haemosporida</taxon>
        <taxon>Plasmodiidae</taxon>
        <taxon>Plasmodium</taxon>
        <taxon>Plasmodium (Plasmodium)</taxon>
    </lineage>
</organism>
<dbReference type="PANTHER" id="PTHR28457">
    <property type="entry name" value="COILED-COIL DOMAIN-CONTAINING PROTEIN 189"/>
    <property type="match status" value="1"/>
</dbReference>
<dbReference type="Pfam" id="PF14769">
    <property type="entry name" value="CLAMP"/>
    <property type="match status" value="1"/>
</dbReference>
<dbReference type="AlphaFoldDB" id="A0A1A8VZQ9"/>
<dbReference type="PANTHER" id="PTHR28457:SF1">
    <property type="entry name" value="CILIA- AND FLAGELLA-ASSOCIATED PROTEIN 119"/>
    <property type="match status" value="1"/>
</dbReference>
<name>A0A1A8VZQ9_PLAOA</name>
<dbReference type="Proteomes" id="UP000078560">
    <property type="component" value="Unassembled WGS sequence"/>
</dbReference>